<dbReference type="InterPro" id="IPR051448">
    <property type="entry name" value="CdaR-like_regulators"/>
</dbReference>
<accession>A0A229UJN9</accession>
<dbReference type="PANTHER" id="PTHR33744">
    <property type="entry name" value="CARBOHYDRATE DIACID REGULATOR"/>
    <property type="match status" value="1"/>
</dbReference>
<dbReference type="AlphaFoldDB" id="A0A229UJN9"/>
<name>A0A229UJN9_9BACL</name>
<evidence type="ECO:0000259" key="2">
    <source>
        <dbReference type="Pfam" id="PF07905"/>
    </source>
</evidence>
<evidence type="ECO:0000259" key="4">
    <source>
        <dbReference type="Pfam" id="PF17853"/>
    </source>
</evidence>
<dbReference type="Pfam" id="PF13556">
    <property type="entry name" value="HTH_30"/>
    <property type="match status" value="1"/>
</dbReference>
<evidence type="ECO:0000313" key="6">
    <source>
        <dbReference type="Proteomes" id="UP000215509"/>
    </source>
</evidence>
<feature type="domain" description="PucR C-terminal helix-turn-helix" evidence="3">
    <location>
        <begin position="484"/>
        <end position="542"/>
    </location>
</feature>
<dbReference type="InterPro" id="IPR041522">
    <property type="entry name" value="CdaR_GGDEF"/>
</dbReference>
<feature type="domain" description="CdaR GGDEF-like" evidence="4">
    <location>
        <begin position="316"/>
        <end position="431"/>
    </location>
</feature>
<dbReference type="RefSeq" id="WP_094017557.1">
    <property type="nucleotide sequence ID" value="NZ_NMQW01000042.1"/>
</dbReference>
<proteinExistence type="inferred from homology"/>
<comment type="caution">
    <text evidence="5">The sequence shown here is derived from an EMBL/GenBank/DDBJ whole genome shotgun (WGS) entry which is preliminary data.</text>
</comment>
<comment type="similarity">
    <text evidence="1">Belongs to the CdaR family.</text>
</comment>
<protein>
    <submittedName>
        <fullName evidence="5">PucR family transcriptional regulator</fullName>
    </submittedName>
</protein>
<reference evidence="5 6" key="1">
    <citation type="submission" date="2017-07" db="EMBL/GenBank/DDBJ databases">
        <title>Genome sequencing and assembly of Paenibacillus rigui.</title>
        <authorList>
            <person name="Mayilraj S."/>
        </authorList>
    </citation>
    <scope>NUCLEOTIDE SEQUENCE [LARGE SCALE GENOMIC DNA]</scope>
    <source>
        <strain evidence="5 6">JCM 16352</strain>
    </source>
</reference>
<evidence type="ECO:0000256" key="1">
    <source>
        <dbReference type="ARBA" id="ARBA00006754"/>
    </source>
</evidence>
<dbReference type="InterPro" id="IPR042070">
    <property type="entry name" value="PucR_C-HTH_sf"/>
</dbReference>
<dbReference type="Pfam" id="PF07905">
    <property type="entry name" value="PucR"/>
    <property type="match status" value="1"/>
</dbReference>
<dbReference type="OrthoDB" id="143422at2"/>
<dbReference type="Gene3D" id="1.10.10.2840">
    <property type="entry name" value="PucR C-terminal helix-turn-helix domain"/>
    <property type="match status" value="1"/>
</dbReference>
<sequence length="548" mass="61980">MDSAFILTVQDVLQRPLFAQACVLAGEGGLNRQVRWIHILEVSHFDKLVHGEEMILTTGISFQSDPAVGVSYVERLAAQNVSCLVIELGAYLNAVPEAMIEAAEKHQFPLIIFPGSVRFVDITQDVHSFIINSHHKTLQELERVSREFHRLTLTSQGTSNVLKLLHTSTKSQVIYLPTTGQAVGIPALPKTKQSLLVEFLQASLRRLEAEETDRFPYHLDYEEQTVIVQPAGALGKTWAYVAMVLARRPQEYDYLILDSATLSIAQDLLRKRYIDEQKLYTENLWVDDLLHSRLKDEEQLKSFMGTEFKRLNEGSLHVCLIEFEPSQEPAEEGQESMTAGIHLSMVLRPLLAQHSFYPLITIKNNRLVVVAIDLSVKRSGAKTRLQQVFDSLLLTHASEPFGGERLLIGVGIAYTGLMNAPVSYQEAIQALVLYTCFEKKVLFFDELGVFQLLFHIHDRTMLQAFVGSQLGPLIEYDQNKGGELLRTLQVYLDHDASKQVAAQKLFIVRQTLYYRLDKIAELLGEDYMSPDKRLALQVALRAYQLLNV</sequence>
<dbReference type="EMBL" id="NMQW01000042">
    <property type="protein sequence ID" value="OXM83630.1"/>
    <property type="molecule type" value="Genomic_DNA"/>
</dbReference>
<keyword evidence="6" id="KW-1185">Reference proteome</keyword>
<feature type="domain" description="Purine catabolism PurC-like" evidence="2">
    <location>
        <begin position="11"/>
        <end position="130"/>
    </location>
</feature>
<evidence type="ECO:0000259" key="3">
    <source>
        <dbReference type="Pfam" id="PF13556"/>
    </source>
</evidence>
<dbReference type="InterPro" id="IPR025736">
    <property type="entry name" value="PucR_C-HTH_dom"/>
</dbReference>
<dbReference type="Pfam" id="PF17853">
    <property type="entry name" value="GGDEF_2"/>
    <property type="match status" value="1"/>
</dbReference>
<organism evidence="5 6">
    <name type="scientific">Paenibacillus rigui</name>
    <dbReference type="NCBI Taxonomy" id="554312"/>
    <lineage>
        <taxon>Bacteria</taxon>
        <taxon>Bacillati</taxon>
        <taxon>Bacillota</taxon>
        <taxon>Bacilli</taxon>
        <taxon>Bacillales</taxon>
        <taxon>Paenibacillaceae</taxon>
        <taxon>Paenibacillus</taxon>
    </lineage>
</organism>
<evidence type="ECO:0000313" key="5">
    <source>
        <dbReference type="EMBL" id="OXM83630.1"/>
    </source>
</evidence>
<gene>
    <name evidence="5" type="ORF">CF651_24710</name>
</gene>
<dbReference type="Proteomes" id="UP000215509">
    <property type="component" value="Unassembled WGS sequence"/>
</dbReference>
<dbReference type="PANTHER" id="PTHR33744:SF1">
    <property type="entry name" value="DNA-BINDING TRANSCRIPTIONAL ACTIVATOR ADER"/>
    <property type="match status" value="1"/>
</dbReference>
<dbReference type="InterPro" id="IPR012914">
    <property type="entry name" value="PucR_dom"/>
</dbReference>